<gene>
    <name evidence="2" type="ORF">SAMN05216267_100180</name>
</gene>
<reference evidence="2 3" key="1">
    <citation type="submission" date="2016-10" db="EMBL/GenBank/DDBJ databases">
        <authorList>
            <person name="de Groot N.N."/>
        </authorList>
    </citation>
    <scope>NUCLEOTIDE SEQUENCE [LARGE SCALE GENOMIC DNA]</scope>
    <source>
        <strain evidence="2 3">CGMCC 4.2026</strain>
    </source>
</reference>
<dbReference type="Pfam" id="PF01547">
    <property type="entry name" value="SBP_bac_1"/>
    <property type="match status" value="1"/>
</dbReference>
<feature type="signal peptide" evidence="1">
    <location>
        <begin position="1"/>
        <end position="25"/>
    </location>
</feature>
<name>A0A1H8DF51_9ACTN</name>
<keyword evidence="2" id="KW-0813">Transport</keyword>
<evidence type="ECO:0000256" key="1">
    <source>
        <dbReference type="SAM" id="SignalP"/>
    </source>
</evidence>
<dbReference type="Gene3D" id="3.40.190.10">
    <property type="entry name" value="Periplasmic binding protein-like II"/>
    <property type="match status" value="2"/>
</dbReference>
<sequence length="429" mass="46136">MQRRRLLGLAAAGVASVLAATTLSACGGSSSLSGNVTVHMVAADYGDPKTHNSSTEYWNSLAAAFEKQNPKIKVDVQVLSWDVVDDKVAQMVKAGSPPDIAQIGSYASYAAAGQLYSADDLFTVSEQSDFLPALSDAGSVDRTQYGIPWVSSSRMFFYNKKLFEQAGITSAPQTWTDVEQDAKALKANGVKVPYGLPLGTEEAQAEALMWMLGDEGGYTDTVGSYTFDSAANVDTFDWLKKHLVQPGLVQATDPAKTNRRDVFTAFLDGHAGMIMGHPTLLAQAKANHIDVGVAALPGKQGPSTDTLGVADWMMAFKQNGKKEADGKFLQFVYQEKNAVKFLDEYGLLPVTTSALQTMQDDPKYADLKKFLALLPDAVFYPVNKTSWGPVSDEVKRSIGQAVHADPKDVLSKLQVDASGLDNAQKSAQK</sequence>
<feature type="chain" id="PRO_5039559381" evidence="1">
    <location>
        <begin position="26"/>
        <end position="429"/>
    </location>
</feature>
<accession>A0A1H8DF51</accession>
<dbReference type="STRING" id="310780.SAMN05216267_100180"/>
<evidence type="ECO:0000313" key="3">
    <source>
        <dbReference type="Proteomes" id="UP000181951"/>
    </source>
</evidence>
<dbReference type="SUPFAM" id="SSF53850">
    <property type="entry name" value="Periplasmic binding protein-like II"/>
    <property type="match status" value="1"/>
</dbReference>
<dbReference type="PANTHER" id="PTHR43649">
    <property type="entry name" value="ARABINOSE-BINDING PROTEIN-RELATED"/>
    <property type="match status" value="1"/>
</dbReference>
<dbReference type="InterPro" id="IPR050490">
    <property type="entry name" value="Bact_solute-bd_prot1"/>
</dbReference>
<proteinExistence type="predicted"/>
<dbReference type="EMBL" id="FODD01000001">
    <property type="protein sequence ID" value="SEN05890.1"/>
    <property type="molecule type" value="Genomic_DNA"/>
</dbReference>
<dbReference type="PANTHER" id="PTHR43649:SF30">
    <property type="entry name" value="ABC TRANSPORTER SUBSTRATE-BINDING PROTEIN"/>
    <property type="match status" value="1"/>
</dbReference>
<dbReference type="InterPro" id="IPR006059">
    <property type="entry name" value="SBP"/>
</dbReference>
<organism evidence="2 3">
    <name type="scientific">Actinacidiphila rubida</name>
    <dbReference type="NCBI Taxonomy" id="310780"/>
    <lineage>
        <taxon>Bacteria</taxon>
        <taxon>Bacillati</taxon>
        <taxon>Actinomycetota</taxon>
        <taxon>Actinomycetes</taxon>
        <taxon>Kitasatosporales</taxon>
        <taxon>Streptomycetaceae</taxon>
        <taxon>Actinacidiphila</taxon>
    </lineage>
</organism>
<keyword evidence="3" id="KW-1185">Reference proteome</keyword>
<dbReference type="AlphaFoldDB" id="A0A1H8DF51"/>
<dbReference type="Proteomes" id="UP000181951">
    <property type="component" value="Unassembled WGS sequence"/>
</dbReference>
<evidence type="ECO:0000313" key="2">
    <source>
        <dbReference type="EMBL" id="SEN05890.1"/>
    </source>
</evidence>
<dbReference type="PROSITE" id="PS51257">
    <property type="entry name" value="PROKAR_LIPOPROTEIN"/>
    <property type="match status" value="1"/>
</dbReference>
<protein>
    <submittedName>
        <fullName evidence="2">Multiple sugar transport system substrate-binding protein</fullName>
    </submittedName>
</protein>
<dbReference type="RefSeq" id="WP_069465653.1">
    <property type="nucleotide sequence ID" value="NZ_FODD01000001.1"/>
</dbReference>
<dbReference type="OrthoDB" id="366726at2"/>
<keyword evidence="2" id="KW-0762">Sugar transport</keyword>
<keyword evidence="1" id="KW-0732">Signal</keyword>